<keyword evidence="6 11" id="KW-1133">Transmembrane helix</keyword>
<dbReference type="PRINTS" id="PR00260">
    <property type="entry name" value="CHEMTRNSDUCR"/>
</dbReference>
<dbReference type="InterPro" id="IPR003660">
    <property type="entry name" value="HAMP_dom"/>
</dbReference>
<proteinExistence type="inferred from homology"/>
<comment type="similarity">
    <text evidence="9">Belongs to the methyl-accepting chemotaxis (MCP) protein family.</text>
</comment>
<dbReference type="InterPro" id="IPR029151">
    <property type="entry name" value="Sensor-like_sf"/>
</dbReference>
<evidence type="ECO:0000256" key="10">
    <source>
        <dbReference type="PROSITE-ProRule" id="PRU00284"/>
    </source>
</evidence>
<dbReference type="Gene3D" id="1.10.287.950">
    <property type="entry name" value="Methyl-accepting chemotaxis protein"/>
    <property type="match status" value="1"/>
</dbReference>
<evidence type="ECO:0000256" key="3">
    <source>
        <dbReference type="ARBA" id="ARBA00022475"/>
    </source>
</evidence>
<evidence type="ECO:0000256" key="5">
    <source>
        <dbReference type="ARBA" id="ARBA00022692"/>
    </source>
</evidence>
<dbReference type="RefSeq" id="WP_274163990.1">
    <property type="nucleotide sequence ID" value="NZ_JAJUBC010000007.1"/>
</dbReference>
<evidence type="ECO:0000256" key="7">
    <source>
        <dbReference type="ARBA" id="ARBA00023136"/>
    </source>
</evidence>
<evidence type="ECO:0000259" key="12">
    <source>
        <dbReference type="PROSITE" id="PS50111"/>
    </source>
</evidence>
<dbReference type="PROSITE" id="PS50111">
    <property type="entry name" value="CHEMOTAXIS_TRANSDUC_2"/>
    <property type="match status" value="1"/>
</dbReference>
<comment type="subcellular location">
    <subcellularLocation>
        <location evidence="1">Cell inner membrane</location>
    </subcellularLocation>
    <subcellularLocation>
        <location evidence="2">Cell membrane</location>
        <topology evidence="2">Multi-pass membrane protein</topology>
    </subcellularLocation>
</comment>
<dbReference type="PANTHER" id="PTHR32089:SF55">
    <property type="entry name" value="METHYL ACCEPTING SENSORY TRANSDUCER WITH CACHE_2 SMALL MOLECULE BINDING DOMAIN"/>
    <property type="match status" value="1"/>
</dbReference>
<evidence type="ECO:0000256" key="2">
    <source>
        <dbReference type="ARBA" id="ARBA00004651"/>
    </source>
</evidence>
<keyword evidence="15" id="KW-1185">Reference proteome</keyword>
<dbReference type="EMBL" id="JAJUBC010000007">
    <property type="protein sequence ID" value="MDD1793126.1"/>
    <property type="molecule type" value="Genomic_DNA"/>
</dbReference>
<keyword evidence="7 11" id="KW-0472">Membrane</keyword>
<sequence>MLMPRSIKHKISLAIASIIIIVAVVQYQRQDQQLVSYTEDSVSRFIDSVGTASAKGIQNWIQPRIEIIQSAKQSDLALEPGSTLPAYLNQARLSGGFQSVYIGTGTGDMIRYNGKPSSEGYDPRERPWYIEAISATDPVITAPYKDSVTGELVVTIAQQYTRTSGEQAVVAGDIKIKQLINYINSISGENTQAMLLDNHATLLASVDTSLLLTNASEMSPQLTSETLPTLAANPIVSELTLANRPYLFNITSIEGTPWYLAVAMNQEYAYQTVVSSRTDSLIFSLVQVILVMVITLFLVSKLLKPLSQVMRVMKKLAKGDLTARVDVNTNDEISVIARGINEVAQNLQDIVGGISNATANISSEVKDVKAKTVENHDVLTHHKQETLLVVSRVESMNSTVDTVASSASEALSCTQKTHEQTAESKQQVSQSVQSVNALLSEITLMENDIQTMSDNADKIASVLTVIGDIAEQTNLLALNAAIEAARAGEQGRGFAVVADEVRALASRTQQSTSEINDMLQKLNEGTVNAVRAIENTKNSCQKSVEQTNLVDSNLDIMSTSVEEINNLNSHITEITQTQSQASNEISESIHSISQMVDRLGESGEATLANVQKLSASNQQLTSAISKFNI</sequence>
<feature type="domain" description="Methyl-accepting transducer" evidence="12">
    <location>
        <begin position="357"/>
        <end position="593"/>
    </location>
</feature>
<dbReference type="Gene3D" id="3.30.450.20">
    <property type="entry name" value="PAS domain"/>
    <property type="match status" value="2"/>
</dbReference>
<evidence type="ECO:0000259" key="13">
    <source>
        <dbReference type="PROSITE" id="PS50885"/>
    </source>
</evidence>
<dbReference type="SUPFAM" id="SSF103190">
    <property type="entry name" value="Sensory domain-like"/>
    <property type="match status" value="1"/>
</dbReference>
<dbReference type="Pfam" id="PF00015">
    <property type="entry name" value="MCPsignal"/>
    <property type="match status" value="1"/>
</dbReference>
<keyword evidence="5 11" id="KW-0812">Transmembrane</keyword>
<evidence type="ECO:0000256" key="8">
    <source>
        <dbReference type="ARBA" id="ARBA00023224"/>
    </source>
</evidence>
<dbReference type="PROSITE" id="PS50885">
    <property type="entry name" value="HAMP"/>
    <property type="match status" value="1"/>
</dbReference>
<evidence type="ECO:0000256" key="6">
    <source>
        <dbReference type="ARBA" id="ARBA00022989"/>
    </source>
</evidence>
<dbReference type="Proteomes" id="UP001149400">
    <property type="component" value="Unassembled WGS sequence"/>
</dbReference>
<evidence type="ECO:0000256" key="11">
    <source>
        <dbReference type="SAM" id="Phobius"/>
    </source>
</evidence>
<organism evidence="14 15">
    <name type="scientific">Enterovibrio gelatinilyticus</name>
    <dbReference type="NCBI Taxonomy" id="2899819"/>
    <lineage>
        <taxon>Bacteria</taxon>
        <taxon>Pseudomonadati</taxon>
        <taxon>Pseudomonadota</taxon>
        <taxon>Gammaproteobacteria</taxon>
        <taxon>Vibrionales</taxon>
        <taxon>Vibrionaceae</taxon>
        <taxon>Enterovibrio</taxon>
    </lineage>
</organism>
<dbReference type="InterPro" id="IPR033479">
    <property type="entry name" value="dCache_1"/>
</dbReference>
<evidence type="ECO:0000256" key="1">
    <source>
        <dbReference type="ARBA" id="ARBA00004533"/>
    </source>
</evidence>
<dbReference type="InterPro" id="IPR004089">
    <property type="entry name" value="MCPsignal_dom"/>
</dbReference>
<keyword evidence="4" id="KW-0145">Chemotaxis</keyword>
<dbReference type="Pfam" id="PF02743">
    <property type="entry name" value="dCache_1"/>
    <property type="match status" value="1"/>
</dbReference>
<evidence type="ECO:0000256" key="4">
    <source>
        <dbReference type="ARBA" id="ARBA00022500"/>
    </source>
</evidence>
<dbReference type="SMART" id="SM00304">
    <property type="entry name" value="HAMP"/>
    <property type="match status" value="2"/>
</dbReference>
<comment type="caution">
    <text evidence="14">The sequence shown here is derived from an EMBL/GenBank/DDBJ whole genome shotgun (WGS) entry which is preliminary data.</text>
</comment>
<keyword evidence="3" id="KW-1003">Cell membrane</keyword>
<dbReference type="CDD" id="cd06225">
    <property type="entry name" value="HAMP"/>
    <property type="match status" value="1"/>
</dbReference>
<feature type="domain" description="HAMP" evidence="13">
    <location>
        <begin position="300"/>
        <end position="352"/>
    </location>
</feature>
<dbReference type="PANTHER" id="PTHR32089">
    <property type="entry name" value="METHYL-ACCEPTING CHEMOTAXIS PROTEIN MCPB"/>
    <property type="match status" value="1"/>
</dbReference>
<keyword evidence="8 10" id="KW-0807">Transducer</keyword>
<reference evidence="14" key="1">
    <citation type="submission" date="2021-12" db="EMBL/GenBank/DDBJ databases">
        <title>Enterovibrio ZSDZ35 sp. nov. and Enterovibrio ZSDZ42 sp. nov., isolated from coastal seawater in Qingdao.</title>
        <authorList>
            <person name="Zhang P."/>
        </authorList>
    </citation>
    <scope>NUCLEOTIDE SEQUENCE</scope>
    <source>
        <strain evidence="14">ZSDZ42</strain>
    </source>
</reference>
<dbReference type="Pfam" id="PF00672">
    <property type="entry name" value="HAMP"/>
    <property type="match status" value="1"/>
</dbReference>
<dbReference type="SMART" id="SM00283">
    <property type="entry name" value="MA"/>
    <property type="match status" value="1"/>
</dbReference>
<protein>
    <submittedName>
        <fullName evidence="14">Methyl-accepting chemotaxis protein</fullName>
    </submittedName>
</protein>
<evidence type="ECO:0000313" key="15">
    <source>
        <dbReference type="Proteomes" id="UP001149400"/>
    </source>
</evidence>
<accession>A0ABT5QYM9</accession>
<dbReference type="CDD" id="cd18773">
    <property type="entry name" value="PDC1_HK_sensor"/>
    <property type="match status" value="1"/>
</dbReference>
<name>A0ABT5QYM9_9GAMM</name>
<dbReference type="InterPro" id="IPR004090">
    <property type="entry name" value="Chemotax_Me-accpt_rcpt"/>
</dbReference>
<evidence type="ECO:0000256" key="9">
    <source>
        <dbReference type="ARBA" id="ARBA00029447"/>
    </source>
</evidence>
<gene>
    <name evidence="14" type="ORF">LRP50_08300</name>
</gene>
<feature type="transmembrane region" description="Helical" evidence="11">
    <location>
        <begin position="281"/>
        <end position="303"/>
    </location>
</feature>
<dbReference type="SUPFAM" id="SSF58104">
    <property type="entry name" value="Methyl-accepting chemotaxis protein (MCP) signaling domain"/>
    <property type="match status" value="1"/>
</dbReference>
<evidence type="ECO:0000313" key="14">
    <source>
        <dbReference type="EMBL" id="MDD1793126.1"/>
    </source>
</evidence>